<gene>
    <name evidence="2" type="ORF">BJY01DRAFT_157512</name>
</gene>
<reference evidence="2 3" key="1">
    <citation type="submission" date="2024-07" db="EMBL/GenBank/DDBJ databases">
        <title>Section-level genome sequencing and comparative genomics of Aspergillus sections Usti and Cavernicolus.</title>
        <authorList>
            <consortium name="Lawrence Berkeley National Laboratory"/>
            <person name="Nybo J.L."/>
            <person name="Vesth T.C."/>
            <person name="Theobald S."/>
            <person name="Frisvad J.C."/>
            <person name="Larsen T.O."/>
            <person name="Kjaerboelling I."/>
            <person name="Rothschild-Mancinelli K."/>
            <person name="Lyhne E.K."/>
            <person name="Kogle M.E."/>
            <person name="Barry K."/>
            <person name="Clum A."/>
            <person name="Na H."/>
            <person name="Ledsgaard L."/>
            <person name="Lin J."/>
            <person name="Lipzen A."/>
            <person name="Kuo A."/>
            <person name="Riley R."/>
            <person name="Mondo S."/>
            <person name="Labutti K."/>
            <person name="Haridas S."/>
            <person name="Pangalinan J."/>
            <person name="Salamov A.A."/>
            <person name="Simmons B.A."/>
            <person name="Magnuson J.K."/>
            <person name="Chen J."/>
            <person name="Drula E."/>
            <person name="Henrissat B."/>
            <person name="Wiebenga A."/>
            <person name="Lubbers R.J."/>
            <person name="Gomes A.C."/>
            <person name="Makela M.R."/>
            <person name="Stajich J."/>
            <person name="Grigoriev I.V."/>
            <person name="Mortensen U.H."/>
            <person name="De Vries R.P."/>
            <person name="Baker S.E."/>
            <person name="Andersen M.R."/>
        </authorList>
    </citation>
    <scope>NUCLEOTIDE SEQUENCE [LARGE SCALE GENOMIC DNA]</scope>
    <source>
        <strain evidence="2 3">CBS 123904</strain>
    </source>
</reference>
<proteinExistence type="predicted"/>
<keyword evidence="1" id="KW-0472">Membrane</keyword>
<evidence type="ECO:0000313" key="3">
    <source>
        <dbReference type="Proteomes" id="UP001610446"/>
    </source>
</evidence>
<accession>A0ABR4IDN3</accession>
<evidence type="ECO:0000256" key="1">
    <source>
        <dbReference type="SAM" id="Phobius"/>
    </source>
</evidence>
<dbReference type="EMBL" id="JBFXLU010000493">
    <property type="protein sequence ID" value="KAL2825389.1"/>
    <property type="molecule type" value="Genomic_DNA"/>
</dbReference>
<name>A0ABR4IDN3_9EURO</name>
<feature type="transmembrane region" description="Helical" evidence="1">
    <location>
        <begin position="85"/>
        <end position="108"/>
    </location>
</feature>
<protein>
    <submittedName>
        <fullName evidence="2">Uncharacterized protein</fullName>
    </submittedName>
</protein>
<keyword evidence="3" id="KW-1185">Reference proteome</keyword>
<comment type="caution">
    <text evidence="2">The sequence shown here is derived from an EMBL/GenBank/DDBJ whole genome shotgun (WGS) entry which is preliminary data.</text>
</comment>
<dbReference type="Proteomes" id="UP001610446">
    <property type="component" value="Unassembled WGS sequence"/>
</dbReference>
<evidence type="ECO:0000313" key="2">
    <source>
        <dbReference type="EMBL" id="KAL2825389.1"/>
    </source>
</evidence>
<keyword evidence="1" id="KW-1133">Transmembrane helix</keyword>
<sequence length="135" mass="15644">MTESDRIWYEANLGSSDETPSELKPGGLSSGYQRFPLGQSRYRSVELNYLKQKVCSLATNINSINDYHYQWMSHPHCWRMRSHSIMQIVSCIFHPVMSIVSHVAFILIQAQLRKTVLRAKSLRSPPRLPRLRGVR</sequence>
<organism evidence="2 3">
    <name type="scientific">Aspergillus pseudoustus</name>
    <dbReference type="NCBI Taxonomy" id="1810923"/>
    <lineage>
        <taxon>Eukaryota</taxon>
        <taxon>Fungi</taxon>
        <taxon>Dikarya</taxon>
        <taxon>Ascomycota</taxon>
        <taxon>Pezizomycotina</taxon>
        <taxon>Eurotiomycetes</taxon>
        <taxon>Eurotiomycetidae</taxon>
        <taxon>Eurotiales</taxon>
        <taxon>Aspergillaceae</taxon>
        <taxon>Aspergillus</taxon>
        <taxon>Aspergillus subgen. Nidulantes</taxon>
    </lineage>
</organism>
<keyword evidence="1" id="KW-0812">Transmembrane</keyword>